<dbReference type="STRING" id="1313296.SAMN05661091_1941"/>
<evidence type="ECO:0000313" key="2">
    <source>
        <dbReference type="Proteomes" id="UP000192940"/>
    </source>
</evidence>
<proteinExistence type="predicted"/>
<evidence type="ECO:0000313" key="1">
    <source>
        <dbReference type="EMBL" id="SMF81138.1"/>
    </source>
</evidence>
<dbReference type="RefSeq" id="WP_208918795.1">
    <property type="nucleotide sequence ID" value="NZ_LT840184.1"/>
</dbReference>
<dbReference type="Proteomes" id="UP000192940">
    <property type="component" value="Chromosome I"/>
</dbReference>
<name>A0A1X7H7I5_9BACL</name>
<organism evidence="1 2">
    <name type="scientific">Paenibacillus uliginis N3/975</name>
    <dbReference type="NCBI Taxonomy" id="1313296"/>
    <lineage>
        <taxon>Bacteria</taxon>
        <taxon>Bacillati</taxon>
        <taxon>Bacillota</taxon>
        <taxon>Bacilli</taxon>
        <taxon>Bacillales</taxon>
        <taxon>Paenibacillaceae</taxon>
        <taxon>Paenibacillus</taxon>
    </lineage>
</organism>
<keyword evidence="2" id="KW-1185">Reference proteome</keyword>
<gene>
    <name evidence="1" type="ORF">SAMN05661091_1941</name>
</gene>
<accession>A0A1X7H7I5</accession>
<reference evidence="1 2" key="1">
    <citation type="submission" date="2017-04" db="EMBL/GenBank/DDBJ databases">
        <authorList>
            <person name="Afonso C.L."/>
            <person name="Miller P.J."/>
            <person name="Scott M.A."/>
            <person name="Spackman E."/>
            <person name="Goraichik I."/>
            <person name="Dimitrov K.M."/>
            <person name="Suarez D.L."/>
            <person name="Swayne D.E."/>
        </authorList>
    </citation>
    <scope>NUCLEOTIDE SEQUENCE [LARGE SCALE GENOMIC DNA]</scope>
    <source>
        <strain evidence="1 2">N3/975</strain>
    </source>
</reference>
<dbReference type="AlphaFoldDB" id="A0A1X7H7I5"/>
<sequence>MLKVGIAVCLLLLAVAGYLAFRNSKLIAEKKQAAYISVPSSEYTLYMTRELTEEDRRTMVPLGIMEYRDLNGIMKAVLCRVTHESSGDLKLEEAGTIMMRHMIQAHQRGTFIGYRSEVEALQSEDEIRMADRLSEAANRSEAAASQTK</sequence>
<dbReference type="EMBL" id="LT840184">
    <property type="protein sequence ID" value="SMF81138.1"/>
    <property type="molecule type" value="Genomic_DNA"/>
</dbReference>
<protein>
    <submittedName>
        <fullName evidence="1">Uncharacterized protein</fullName>
    </submittedName>
</protein>